<name>A0ABU2AKG3_9ACTN</name>
<dbReference type="CDD" id="cd02440">
    <property type="entry name" value="AdoMet_MTases"/>
    <property type="match status" value="1"/>
</dbReference>
<comment type="caution">
    <text evidence="3">The sequence shown here is derived from an EMBL/GenBank/DDBJ whole genome shotgun (WGS) entry which is preliminary data.</text>
</comment>
<accession>A0ABU2AKG3</accession>
<dbReference type="Pfam" id="PF08241">
    <property type="entry name" value="Methyltransf_11"/>
    <property type="match status" value="1"/>
</dbReference>
<keyword evidence="3" id="KW-0830">Ubiquinone</keyword>
<evidence type="ECO:0000256" key="1">
    <source>
        <dbReference type="ARBA" id="ARBA00022679"/>
    </source>
</evidence>
<reference evidence="3 4" key="1">
    <citation type="submission" date="2023-07" db="EMBL/GenBank/DDBJ databases">
        <title>Sequencing the genomes of 1000 actinobacteria strains.</title>
        <authorList>
            <person name="Klenk H.-P."/>
        </authorList>
    </citation>
    <scope>NUCLEOTIDE SEQUENCE [LARGE SCALE GENOMIC DNA]</scope>
    <source>
        <strain evidence="3 4">DSM 44724</strain>
    </source>
</reference>
<protein>
    <submittedName>
        <fullName evidence="3">Ubiquinone/menaquinone biosynthesis C-methylase UbiE</fullName>
    </submittedName>
</protein>
<evidence type="ECO:0000259" key="2">
    <source>
        <dbReference type="Pfam" id="PF08241"/>
    </source>
</evidence>
<dbReference type="InterPro" id="IPR013216">
    <property type="entry name" value="Methyltransf_11"/>
</dbReference>
<gene>
    <name evidence="3" type="ORF">J2S69_001259</name>
</gene>
<dbReference type="PANTHER" id="PTHR44068:SF11">
    <property type="entry name" value="GERANYL DIPHOSPHATE 2-C-METHYLTRANSFERASE"/>
    <property type="match status" value="1"/>
</dbReference>
<feature type="domain" description="Methyltransferase type 11" evidence="2">
    <location>
        <begin position="164"/>
        <end position="261"/>
    </location>
</feature>
<dbReference type="SUPFAM" id="SSF53335">
    <property type="entry name" value="S-adenosyl-L-methionine-dependent methyltransferases"/>
    <property type="match status" value="1"/>
</dbReference>
<dbReference type="Proteomes" id="UP001183604">
    <property type="component" value="Unassembled WGS sequence"/>
</dbReference>
<sequence>MILGLKPAFGEPIQEILASPAADDLLESGVDGAALRKGAEDLGSLGAEFIIEIDSDPRHRFDLLNLVEREDRALLLRRSVARRNMPESVGMETESDVQAQRDFMYGELDLGSLTIFSGSFINYGYWDQLDPGHEISVEERTASQAELYRQVVSRLEPQAGQRLLELGSGIGVGAALVARQFGTSVSGLDRSPAQLARAAEVNAKALKELPLSYHEGSVTEIPWDEGTFDGLYSVEMLQHVDDLAAVAREAHRVLKPGGNFAVATFFSPDGADTSQVADLIETVASGVDVIRPVGEFAADLTAAGFGEITVTSIGTHVWRQFDQWVGQTEHRDSWGRNWLRCFESGWVDYFIVTARR</sequence>
<dbReference type="PANTHER" id="PTHR44068">
    <property type="entry name" value="ZGC:194242"/>
    <property type="match status" value="1"/>
</dbReference>
<keyword evidence="1" id="KW-0808">Transferase</keyword>
<keyword evidence="4" id="KW-1185">Reference proteome</keyword>
<proteinExistence type="predicted"/>
<evidence type="ECO:0000313" key="3">
    <source>
        <dbReference type="EMBL" id="MDR7337540.1"/>
    </source>
</evidence>
<dbReference type="EMBL" id="JAVDYD010000001">
    <property type="protein sequence ID" value="MDR7337540.1"/>
    <property type="molecule type" value="Genomic_DNA"/>
</dbReference>
<dbReference type="Gene3D" id="3.40.50.150">
    <property type="entry name" value="Vaccinia Virus protein VP39"/>
    <property type="match status" value="1"/>
</dbReference>
<organism evidence="3 4">
    <name type="scientific">Glycomyces lechevalierae</name>
    <dbReference type="NCBI Taxonomy" id="256034"/>
    <lineage>
        <taxon>Bacteria</taxon>
        <taxon>Bacillati</taxon>
        <taxon>Actinomycetota</taxon>
        <taxon>Actinomycetes</taxon>
        <taxon>Glycomycetales</taxon>
        <taxon>Glycomycetaceae</taxon>
        <taxon>Glycomyces</taxon>
    </lineage>
</organism>
<dbReference type="InterPro" id="IPR050447">
    <property type="entry name" value="Erg6_SMT_methyltransf"/>
</dbReference>
<evidence type="ECO:0000313" key="4">
    <source>
        <dbReference type="Proteomes" id="UP001183604"/>
    </source>
</evidence>
<dbReference type="InterPro" id="IPR029063">
    <property type="entry name" value="SAM-dependent_MTases_sf"/>
</dbReference>